<dbReference type="PANTHER" id="PTHR12839:SF7">
    <property type="entry name" value="REGULATOR OF NONSENSE TRANSCRIPTS 2"/>
    <property type="match status" value="1"/>
</dbReference>
<dbReference type="Pfam" id="PF04050">
    <property type="entry name" value="Upf2"/>
    <property type="match status" value="1"/>
</dbReference>
<sequence length="132" mass="15362">MVSENVQERLKEAVRPAQDIAVPILGKAHKTNNDSSFVLLVRKGNKTQCKSLNVPSDSDLVRNLRHREEVERQEKEKVKKLTLDIQRMQLEDSQEQQQDTAAPTSNVNHQRRVRYSSTQKVDRFLDLYYSNK</sequence>
<evidence type="ECO:0000256" key="1">
    <source>
        <dbReference type="ARBA" id="ARBA00004496"/>
    </source>
</evidence>
<dbReference type="InterPro" id="IPR039762">
    <property type="entry name" value="Nmd2/UPF2"/>
</dbReference>
<accession>A0ABD0YL07</accession>
<dbReference type="Gene3D" id="4.10.80.160">
    <property type="match status" value="1"/>
</dbReference>
<comment type="subcellular location">
    <subcellularLocation>
        <location evidence="1">Cytoplasm</location>
    </subcellularLocation>
</comment>
<reference evidence="5 6" key="1">
    <citation type="submission" date="2024-07" db="EMBL/GenBank/DDBJ databases">
        <title>Chromosome-level genome assembly of the water stick insect Ranatra chinensis (Heteroptera: Nepidae).</title>
        <authorList>
            <person name="Liu X."/>
        </authorList>
    </citation>
    <scope>NUCLEOTIDE SEQUENCE [LARGE SCALE GENOMIC DNA]</scope>
    <source>
        <strain evidence="5">Cailab_2021Rc</strain>
        <tissue evidence="5">Muscle</tissue>
    </source>
</reference>
<evidence type="ECO:0000313" key="5">
    <source>
        <dbReference type="EMBL" id="KAL1131940.1"/>
    </source>
</evidence>
<evidence type="ECO:0000256" key="2">
    <source>
        <dbReference type="ARBA" id="ARBA00022490"/>
    </source>
</evidence>
<dbReference type="AlphaFoldDB" id="A0ABD0YL07"/>
<comment type="caution">
    <text evidence="5">The sequence shown here is derived from an EMBL/GenBank/DDBJ whole genome shotgun (WGS) entry which is preliminary data.</text>
</comment>
<dbReference type="InterPro" id="IPR007193">
    <property type="entry name" value="Upf2/Nmd2_C"/>
</dbReference>
<dbReference type="PANTHER" id="PTHR12839">
    <property type="entry name" value="NONSENSE-MEDIATED MRNA DECAY PROTEIN 2 UP-FRAMESHIFT SUPPRESSOR 2"/>
    <property type="match status" value="1"/>
</dbReference>
<feature type="region of interest" description="Disordered" evidence="3">
    <location>
        <begin position="89"/>
        <end position="113"/>
    </location>
</feature>
<evidence type="ECO:0000259" key="4">
    <source>
        <dbReference type="Pfam" id="PF04050"/>
    </source>
</evidence>
<keyword evidence="2" id="KW-0963">Cytoplasm</keyword>
<protein>
    <recommendedName>
        <fullName evidence="4">Up-frameshift suppressor 2 C-terminal domain-containing protein</fullName>
    </recommendedName>
</protein>
<evidence type="ECO:0000256" key="3">
    <source>
        <dbReference type="SAM" id="MobiDB-lite"/>
    </source>
</evidence>
<evidence type="ECO:0000313" key="6">
    <source>
        <dbReference type="Proteomes" id="UP001558652"/>
    </source>
</evidence>
<proteinExistence type="predicted"/>
<keyword evidence="6" id="KW-1185">Reference proteome</keyword>
<organism evidence="5 6">
    <name type="scientific">Ranatra chinensis</name>
    <dbReference type="NCBI Taxonomy" id="642074"/>
    <lineage>
        <taxon>Eukaryota</taxon>
        <taxon>Metazoa</taxon>
        <taxon>Ecdysozoa</taxon>
        <taxon>Arthropoda</taxon>
        <taxon>Hexapoda</taxon>
        <taxon>Insecta</taxon>
        <taxon>Pterygota</taxon>
        <taxon>Neoptera</taxon>
        <taxon>Paraneoptera</taxon>
        <taxon>Hemiptera</taxon>
        <taxon>Heteroptera</taxon>
        <taxon>Panheteroptera</taxon>
        <taxon>Nepomorpha</taxon>
        <taxon>Nepidae</taxon>
        <taxon>Ranatrinae</taxon>
        <taxon>Ranatra</taxon>
    </lineage>
</organism>
<name>A0ABD0YL07_9HEMI</name>
<dbReference type="GO" id="GO:0005737">
    <property type="term" value="C:cytoplasm"/>
    <property type="evidence" value="ECO:0007669"/>
    <property type="project" value="UniProtKB-SubCell"/>
</dbReference>
<gene>
    <name evidence="5" type="ORF">AAG570_011551</name>
</gene>
<dbReference type="Proteomes" id="UP001558652">
    <property type="component" value="Unassembled WGS sequence"/>
</dbReference>
<feature type="compositionally biased region" description="Polar residues" evidence="3">
    <location>
        <begin position="95"/>
        <end position="108"/>
    </location>
</feature>
<feature type="domain" description="Up-frameshift suppressor 2 C-terminal" evidence="4">
    <location>
        <begin position="1"/>
        <end position="84"/>
    </location>
</feature>
<dbReference type="EMBL" id="JBFDAA010000006">
    <property type="protein sequence ID" value="KAL1131940.1"/>
    <property type="molecule type" value="Genomic_DNA"/>
</dbReference>